<comment type="caution">
    <text evidence="2">The sequence shown here is derived from an EMBL/GenBank/DDBJ whole genome shotgun (WGS) entry which is preliminary data.</text>
</comment>
<feature type="signal peptide" evidence="1">
    <location>
        <begin position="1"/>
        <end position="18"/>
    </location>
</feature>
<dbReference type="AlphaFoldDB" id="A0A8H6M9T4"/>
<keyword evidence="1" id="KW-0732">Signal</keyword>
<proteinExistence type="predicted"/>
<evidence type="ECO:0008006" key="4">
    <source>
        <dbReference type="Google" id="ProtNLM"/>
    </source>
</evidence>
<name>A0A8H6M9T4_9AGAR</name>
<evidence type="ECO:0000256" key="1">
    <source>
        <dbReference type="SAM" id="SignalP"/>
    </source>
</evidence>
<dbReference type="EMBL" id="JACGCI010000010">
    <property type="protein sequence ID" value="KAF6761208.1"/>
    <property type="molecule type" value="Genomic_DNA"/>
</dbReference>
<feature type="chain" id="PRO_5034634766" description="Secreted protein" evidence="1">
    <location>
        <begin position="19"/>
        <end position="95"/>
    </location>
</feature>
<reference evidence="2 3" key="1">
    <citation type="submission" date="2020-07" db="EMBL/GenBank/DDBJ databases">
        <title>Comparative genomics of pyrophilous fungi reveals a link between fire events and developmental genes.</title>
        <authorList>
            <consortium name="DOE Joint Genome Institute"/>
            <person name="Steindorff A.S."/>
            <person name="Carver A."/>
            <person name="Calhoun S."/>
            <person name="Stillman K."/>
            <person name="Liu H."/>
            <person name="Lipzen A."/>
            <person name="Pangilinan J."/>
            <person name="Labutti K."/>
            <person name="Bruns T.D."/>
            <person name="Grigoriev I.V."/>
        </authorList>
    </citation>
    <scope>NUCLEOTIDE SEQUENCE [LARGE SCALE GENOMIC DNA]</scope>
    <source>
        <strain evidence="2 3">CBS 144469</strain>
    </source>
</reference>
<sequence>MWCGWIGLLCVFIVVTVPIVFPSGKAPWVLSPVHYPPNIVHVPTEYRASHGLHESSVRYMFSCSGSLLEYHCEDLGLYVVCRPAHLHYSIVQRTS</sequence>
<dbReference type="Proteomes" id="UP000521943">
    <property type="component" value="Unassembled WGS sequence"/>
</dbReference>
<protein>
    <recommendedName>
        <fullName evidence="4">Secreted protein</fullName>
    </recommendedName>
</protein>
<organism evidence="2 3">
    <name type="scientific">Ephemerocybe angulata</name>
    <dbReference type="NCBI Taxonomy" id="980116"/>
    <lineage>
        <taxon>Eukaryota</taxon>
        <taxon>Fungi</taxon>
        <taxon>Dikarya</taxon>
        <taxon>Basidiomycota</taxon>
        <taxon>Agaricomycotina</taxon>
        <taxon>Agaricomycetes</taxon>
        <taxon>Agaricomycetidae</taxon>
        <taxon>Agaricales</taxon>
        <taxon>Agaricineae</taxon>
        <taxon>Psathyrellaceae</taxon>
        <taxon>Ephemerocybe</taxon>
    </lineage>
</organism>
<gene>
    <name evidence="2" type="ORF">DFP72DRAFT_34509</name>
</gene>
<keyword evidence="3" id="KW-1185">Reference proteome</keyword>
<accession>A0A8H6M9T4</accession>
<evidence type="ECO:0000313" key="2">
    <source>
        <dbReference type="EMBL" id="KAF6761208.1"/>
    </source>
</evidence>
<evidence type="ECO:0000313" key="3">
    <source>
        <dbReference type="Proteomes" id="UP000521943"/>
    </source>
</evidence>